<dbReference type="GO" id="GO:0000976">
    <property type="term" value="F:transcription cis-regulatory region binding"/>
    <property type="evidence" value="ECO:0007669"/>
    <property type="project" value="TreeGrafter"/>
</dbReference>
<keyword evidence="12 15" id="KW-0804">Transcription</keyword>
<dbReference type="SUPFAM" id="SSF46785">
    <property type="entry name" value="Winged helix' DNA-binding domain"/>
    <property type="match status" value="1"/>
</dbReference>
<dbReference type="InterPro" id="IPR002481">
    <property type="entry name" value="FUR"/>
</dbReference>
<evidence type="ECO:0000256" key="12">
    <source>
        <dbReference type="ARBA" id="ARBA00023163"/>
    </source>
</evidence>
<feature type="binding site" evidence="13">
    <location>
        <position position="133"/>
    </location>
    <ligand>
        <name>Zn(2+)</name>
        <dbReference type="ChEBI" id="CHEBI:29105"/>
    </ligand>
</feature>
<evidence type="ECO:0000256" key="10">
    <source>
        <dbReference type="ARBA" id="ARBA00023015"/>
    </source>
</evidence>
<keyword evidence="7 15" id="KW-0678">Repressor</keyword>
<gene>
    <name evidence="15" type="primary">fur</name>
    <name evidence="16" type="ORF">O9570_27245</name>
</gene>
<dbReference type="CDD" id="cd07153">
    <property type="entry name" value="Fur_like"/>
    <property type="match status" value="1"/>
</dbReference>
<protein>
    <recommendedName>
        <fullName evidence="5 15">Ferric uptake regulation protein</fullName>
    </recommendedName>
</protein>
<evidence type="ECO:0000256" key="7">
    <source>
        <dbReference type="ARBA" id="ARBA00022491"/>
    </source>
</evidence>
<keyword evidence="14 15" id="KW-0408">Iron</keyword>
<dbReference type="GO" id="GO:0008270">
    <property type="term" value="F:zinc ion binding"/>
    <property type="evidence" value="ECO:0007669"/>
    <property type="project" value="TreeGrafter"/>
</dbReference>
<dbReference type="AlphaFoldDB" id="A0A0D6G0W2"/>
<comment type="cofactor">
    <cofactor evidence="13">
        <name>Zn(2+)</name>
        <dbReference type="ChEBI" id="CHEBI:29105"/>
    </cofactor>
    <text evidence="13">Binds 1 zinc ion per subunit.</text>
</comment>
<dbReference type="EMBL" id="JAPZVI010000035">
    <property type="protein sequence ID" value="MCZ8405178.1"/>
    <property type="molecule type" value="Genomic_DNA"/>
</dbReference>
<evidence type="ECO:0000256" key="8">
    <source>
        <dbReference type="ARBA" id="ARBA00022723"/>
    </source>
</evidence>
<comment type="similarity">
    <text evidence="3 15">Belongs to the Fur family.</text>
</comment>
<evidence type="ECO:0000256" key="14">
    <source>
        <dbReference type="PIRSR" id="PIRSR602481-2"/>
    </source>
</evidence>
<comment type="cofactor">
    <cofactor evidence="14">
        <name>Mn(2+)</name>
        <dbReference type="ChEBI" id="CHEBI:29035"/>
    </cofactor>
    <cofactor evidence="14">
        <name>Fe(2+)</name>
        <dbReference type="ChEBI" id="CHEBI:29033"/>
    </cofactor>
    <text evidence="14">Binds 1 Mn(2+) or Fe(2+) ion per subunit.</text>
</comment>
<evidence type="ECO:0000256" key="15">
    <source>
        <dbReference type="RuleBase" id="RU364037"/>
    </source>
</evidence>
<keyword evidence="11 15" id="KW-0238">DNA-binding</keyword>
<evidence type="ECO:0000256" key="13">
    <source>
        <dbReference type="PIRSR" id="PIRSR602481-1"/>
    </source>
</evidence>
<dbReference type="InterPro" id="IPR043135">
    <property type="entry name" value="Fur_C"/>
</dbReference>
<evidence type="ECO:0000256" key="9">
    <source>
        <dbReference type="ARBA" id="ARBA00022833"/>
    </source>
</evidence>
<evidence type="ECO:0000256" key="11">
    <source>
        <dbReference type="ARBA" id="ARBA00023125"/>
    </source>
</evidence>
<sequence>MDHTRLRVAGIKATFPRLKILDIFHQHADQHLSAADIYRSLISEHSSIGLATVYRVITQLEDAGLLKRTQLDSHSTVYELNDKGHHDHLVCRHCGRIQESSDSAMTQLVRKIARQSGFALDSYSLVLYGGCGCHKGGPALSIGEFE</sequence>
<feature type="binding site" evidence="13">
    <location>
        <position position="131"/>
    </location>
    <ligand>
        <name>Zn(2+)</name>
        <dbReference type="ChEBI" id="CHEBI:29105"/>
    </ligand>
</feature>
<dbReference type="Proteomes" id="UP001141992">
    <property type="component" value="Unassembled WGS sequence"/>
</dbReference>
<comment type="subunit">
    <text evidence="4 15">Homodimer.</text>
</comment>
<dbReference type="KEGG" id="axx:ERS451415_00846"/>
<evidence type="ECO:0000256" key="2">
    <source>
        <dbReference type="ARBA" id="ARBA00004496"/>
    </source>
</evidence>
<dbReference type="GO" id="GO:0003700">
    <property type="term" value="F:DNA-binding transcription factor activity"/>
    <property type="evidence" value="ECO:0007669"/>
    <property type="project" value="UniProtKB-UniRule"/>
</dbReference>
<dbReference type="eggNOG" id="COG0735">
    <property type="taxonomic scope" value="Bacteria"/>
</dbReference>
<accession>A0A0D6G0W2</accession>
<dbReference type="GO" id="GO:0005829">
    <property type="term" value="C:cytosol"/>
    <property type="evidence" value="ECO:0007669"/>
    <property type="project" value="TreeGrafter"/>
</dbReference>
<dbReference type="Gene3D" id="1.10.10.10">
    <property type="entry name" value="Winged helix-like DNA-binding domain superfamily/Winged helix DNA-binding domain"/>
    <property type="match status" value="1"/>
</dbReference>
<name>A0A0D6G0W2_ALCXX</name>
<keyword evidence="6 15" id="KW-0963">Cytoplasm</keyword>
<comment type="function">
    <text evidence="1">Acts as a global negative controlling element, employing Fe(2+) as a cofactor to bind the operator of the repressed genes.</text>
</comment>
<dbReference type="GO" id="GO:0045892">
    <property type="term" value="P:negative regulation of DNA-templated transcription"/>
    <property type="evidence" value="ECO:0007669"/>
    <property type="project" value="TreeGrafter"/>
</dbReference>
<evidence type="ECO:0000256" key="6">
    <source>
        <dbReference type="ARBA" id="ARBA00022490"/>
    </source>
</evidence>
<dbReference type="Gene3D" id="3.30.1490.190">
    <property type="match status" value="1"/>
</dbReference>
<comment type="caution">
    <text evidence="16">The sequence shown here is derived from an EMBL/GenBank/DDBJ whole genome shotgun (WGS) entry which is preliminary data.</text>
</comment>
<keyword evidence="10 15" id="KW-0805">Transcription regulation</keyword>
<proteinExistence type="inferred from homology"/>
<feature type="binding site" evidence="13">
    <location>
        <position position="94"/>
    </location>
    <ligand>
        <name>Zn(2+)</name>
        <dbReference type="ChEBI" id="CHEBI:29105"/>
    </ligand>
</feature>
<feature type="binding site" evidence="14">
    <location>
        <position position="85"/>
    </location>
    <ligand>
        <name>Fe cation</name>
        <dbReference type="ChEBI" id="CHEBI:24875"/>
    </ligand>
</feature>
<dbReference type="RefSeq" id="WP_006388822.1">
    <property type="nucleotide sequence ID" value="NZ_CABIYZ010000007.1"/>
</dbReference>
<feature type="binding site" evidence="14">
    <location>
        <position position="87"/>
    </location>
    <ligand>
        <name>Fe cation</name>
        <dbReference type="ChEBI" id="CHEBI:24875"/>
    </ligand>
</feature>
<dbReference type="InterPro" id="IPR036390">
    <property type="entry name" value="WH_DNA-bd_sf"/>
</dbReference>
<keyword evidence="9 13" id="KW-0862">Zinc</keyword>
<evidence type="ECO:0000313" key="16">
    <source>
        <dbReference type="EMBL" id="MCZ8405178.1"/>
    </source>
</evidence>
<dbReference type="GeneID" id="75274539"/>
<evidence type="ECO:0000256" key="1">
    <source>
        <dbReference type="ARBA" id="ARBA00002997"/>
    </source>
</evidence>
<comment type="subcellular location">
    <subcellularLocation>
        <location evidence="2 15">Cytoplasm</location>
    </subcellularLocation>
</comment>
<reference evidence="16" key="1">
    <citation type="submission" date="2022-12" db="EMBL/GenBank/DDBJ databases">
        <authorList>
            <person name="Voronina O.L."/>
            <person name="Kunda M.S."/>
            <person name="Ryzhova N."/>
            <person name="Aksenova E.I."/>
        </authorList>
    </citation>
    <scope>NUCLEOTIDE SEQUENCE</scope>
    <source>
        <strain evidence="16">SCCH136:Ach223948</strain>
    </source>
</reference>
<evidence type="ECO:0000313" key="17">
    <source>
        <dbReference type="Proteomes" id="UP001141992"/>
    </source>
</evidence>
<evidence type="ECO:0000256" key="4">
    <source>
        <dbReference type="ARBA" id="ARBA00011738"/>
    </source>
</evidence>
<dbReference type="Pfam" id="PF01475">
    <property type="entry name" value="FUR"/>
    <property type="match status" value="1"/>
</dbReference>
<organism evidence="16 17">
    <name type="scientific">Alcaligenes xylosoxydans xylosoxydans</name>
    <name type="common">Achromobacter xylosoxidans</name>
    <dbReference type="NCBI Taxonomy" id="85698"/>
    <lineage>
        <taxon>Bacteria</taxon>
        <taxon>Pseudomonadati</taxon>
        <taxon>Pseudomonadota</taxon>
        <taxon>Betaproteobacteria</taxon>
        <taxon>Burkholderiales</taxon>
        <taxon>Alcaligenaceae</taxon>
        <taxon>Achromobacter</taxon>
    </lineage>
</organism>
<keyword evidence="8 13" id="KW-0479">Metal-binding</keyword>
<dbReference type="FunFam" id="1.10.10.10:FF:000007">
    <property type="entry name" value="Ferric uptake regulation protein"/>
    <property type="match status" value="1"/>
</dbReference>
<dbReference type="PANTHER" id="PTHR33202">
    <property type="entry name" value="ZINC UPTAKE REGULATION PROTEIN"/>
    <property type="match status" value="1"/>
</dbReference>
<dbReference type="GO" id="GO:1900705">
    <property type="term" value="P:negative regulation of siderophore biosynthetic process"/>
    <property type="evidence" value="ECO:0007669"/>
    <property type="project" value="TreeGrafter"/>
</dbReference>
<evidence type="ECO:0000256" key="3">
    <source>
        <dbReference type="ARBA" id="ARBA00007957"/>
    </source>
</evidence>
<feature type="binding site" evidence="13">
    <location>
        <position position="91"/>
    </location>
    <ligand>
        <name>Zn(2+)</name>
        <dbReference type="ChEBI" id="CHEBI:29105"/>
    </ligand>
</feature>
<dbReference type="PANTHER" id="PTHR33202:SF2">
    <property type="entry name" value="FERRIC UPTAKE REGULATION PROTEIN"/>
    <property type="match status" value="1"/>
</dbReference>
<dbReference type="InterPro" id="IPR036388">
    <property type="entry name" value="WH-like_DNA-bd_sf"/>
</dbReference>
<evidence type="ECO:0000256" key="5">
    <source>
        <dbReference type="ARBA" id="ARBA00020910"/>
    </source>
</evidence>